<feature type="transmembrane region" description="Helical" evidence="7">
    <location>
        <begin position="6"/>
        <end position="27"/>
    </location>
</feature>
<gene>
    <name evidence="8" type="ORF">IC230_05765</name>
</gene>
<dbReference type="InterPro" id="IPR038377">
    <property type="entry name" value="Na/Glc_symporter_sf"/>
</dbReference>
<comment type="similarity">
    <text evidence="2 6">Belongs to the sodium:solute symporter (SSF) (TC 2.A.21) family.</text>
</comment>
<dbReference type="Gene3D" id="1.20.1730.10">
    <property type="entry name" value="Sodium/glucose cotransporter"/>
    <property type="match status" value="1"/>
</dbReference>
<keyword evidence="3 7" id="KW-0812">Transmembrane</keyword>
<dbReference type="Proteomes" id="UP000653797">
    <property type="component" value="Unassembled WGS sequence"/>
</dbReference>
<evidence type="ECO:0000256" key="2">
    <source>
        <dbReference type="ARBA" id="ARBA00006434"/>
    </source>
</evidence>
<feature type="transmembrane region" description="Helical" evidence="7">
    <location>
        <begin position="459"/>
        <end position="478"/>
    </location>
</feature>
<dbReference type="GO" id="GO:0005886">
    <property type="term" value="C:plasma membrane"/>
    <property type="evidence" value="ECO:0007669"/>
    <property type="project" value="TreeGrafter"/>
</dbReference>
<feature type="transmembrane region" description="Helical" evidence="7">
    <location>
        <begin position="39"/>
        <end position="62"/>
    </location>
</feature>
<protein>
    <submittedName>
        <fullName evidence="8">Sodium/solute symporter</fullName>
    </submittedName>
</protein>
<evidence type="ECO:0000256" key="1">
    <source>
        <dbReference type="ARBA" id="ARBA00004141"/>
    </source>
</evidence>
<dbReference type="GO" id="GO:0005412">
    <property type="term" value="F:D-glucose:sodium symporter activity"/>
    <property type="evidence" value="ECO:0007669"/>
    <property type="project" value="TreeGrafter"/>
</dbReference>
<feature type="transmembrane region" description="Helical" evidence="7">
    <location>
        <begin position="339"/>
        <end position="368"/>
    </location>
</feature>
<name>A0A927AZ90_9BACT</name>
<keyword evidence="4 7" id="KW-1133">Transmembrane helix</keyword>
<dbReference type="PANTHER" id="PTHR11819:SF195">
    <property type="entry name" value="SODIUM_GLUCOSE COTRANSPORTER 4"/>
    <property type="match status" value="1"/>
</dbReference>
<comment type="caution">
    <text evidence="8">The sequence shown here is derived from an EMBL/GenBank/DDBJ whole genome shotgun (WGS) entry which is preliminary data.</text>
</comment>
<dbReference type="PROSITE" id="PS50283">
    <property type="entry name" value="NA_SOLUT_SYMP_3"/>
    <property type="match status" value="1"/>
</dbReference>
<comment type="subcellular location">
    <subcellularLocation>
        <location evidence="1">Membrane</location>
        <topology evidence="1">Multi-pass membrane protein</topology>
    </subcellularLocation>
</comment>
<dbReference type="EMBL" id="JACXAA010000002">
    <property type="protein sequence ID" value="MBD2752387.1"/>
    <property type="molecule type" value="Genomic_DNA"/>
</dbReference>
<feature type="transmembrane region" description="Helical" evidence="7">
    <location>
        <begin position="158"/>
        <end position="177"/>
    </location>
</feature>
<dbReference type="Pfam" id="PF00474">
    <property type="entry name" value="SSF"/>
    <property type="match status" value="1"/>
</dbReference>
<feature type="transmembrane region" description="Helical" evidence="7">
    <location>
        <begin position="124"/>
        <end position="152"/>
    </location>
</feature>
<feature type="transmembrane region" description="Helical" evidence="7">
    <location>
        <begin position="396"/>
        <end position="414"/>
    </location>
</feature>
<dbReference type="RefSeq" id="WP_191038032.1">
    <property type="nucleotide sequence ID" value="NZ_JACXAA010000002.1"/>
</dbReference>
<feature type="transmembrane region" description="Helical" evidence="7">
    <location>
        <begin position="82"/>
        <end position="103"/>
    </location>
</feature>
<accession>A0A927AZ90</accession>
<dbReference type="InterPro" id="IPR001734">
    <property type="entry name" value="Na/solute_symporter"/>
</dbReference>
<reference evidence="8" key="1">
    <citation type="submission" date="2020-09" db="EMBL/GenBank/DDBJ databases">
        <authorList>
            <person name="Kim M.K."/>
        </authorList>
    </citation>
    <scope>NUCLEOTIDE SEQUENCE</scope>
    <source>
        <strain evidence="8">BT704</strain>
    </source>
</reference>
<evidence type="ECO:0000256" key="6">
    <source>
        <dbReference type="RuleBase" id="RU362091"/>
    </source>
</evidence>
<dbReference type="PANTHER" id="PTHR11819">
    <property type="entry name" value="SOLUTE CARRIER FAMILY 5"/>
    <property type="match status" value="1"/>
</dbReference>
<feature type="transmembrane region" description="Helical" evidence="7">
    <location>
        <begin position="189"/>
        <end position="208"/>
    </location>
</feature>
<proteinExistence type="inferred from homology"/>
<feature type="transmembrane region" description="Helical" evidence="7">
    <location>
        <begin position="542"/>
        <end position="562"/>
    </location>
</feature>
<evidence type="ECO:0000313" key="8">
    <source>
        <dbReference type="EMBL" id="MBD2752387.1"/>
    </source>
</evidence>
<evidence type="ECO:0000256" key="7">
    <source>
        <dbReference type="SAM" id="Phobius"/>
    </source>
</evidence>
<keyword evidence="5 7" id="KW-0472">Membrane</keyword>
<evidence type="ECO:0000256" key="5">
    <source>
        <dbReference type="ARBA" id="ARBA00023136"/>
    </source>
</evidence>
<dbReference type="AlphaFoldDB" id="A0A927AZ90"/>
<evidence type="ECO:0000256" key="4">
    <source>
        <dbReference type="ARBA" id="ARBA00022989"/>
    </source>
</evidence>
<evidence type="ECO:0000313" key="9">
    <source>
        <dbReference type="Proteomes" id="UP000653797"/>
    </source>
</evidence>
<sequence length="565" mass="62254">MNQLKQIDYIIFLLYFIGVSSYGYWIYKQKQKTKLDTKDFFLAEGSLTWWAIGASLIASNISAEQFIGMSGNGFTFGVAVAAYEWLAAVALIIVAIWFMPIYLKNHIYTMPQFLKTRYNETVSLIMAIFWLFLYVFVNLTSILFLGALAISSLVGADLFHPIVIGLSIFALIITLGGMKVIGYTDVIQVVVLVIGGLVTSYIALTLVSQKFGLGNDVLAGFSAMMGDAEDHFHLIFEKPGPNTPQVEVNKYLTVPGITMYFAGQWIVNLNYWGCNQYITQRALGADLKTARTGILFAAMIKLFMPLIVMLPGIAAYVLYKNGSLQNEMAPGGKLLADNAYSAILSFLPTGLKGLSMAALTAAIVASLAGKANSISTIFTLDIYHKYIKKEATETQLVWTGRVTILVAMLMAIGLTWEDALGVGSEGGFTFIQKYTGYLSPGIFAVFLLGFFWKRTTGAAAVVGILMGFAMAILFNHFAPEWFGHETILYTAFRNAEGVYEIPFLVSMGWAFVFTVLTMVLISLAGPAINPKAFEIDSRMFRLAPSTTAMVAIIFMLLTVLYVRFW</sequence>
<keyword evidence="9" id="KW-1185">Reference proteome</keyword>
<feature type="transmembrane region" description="Helical" evidence="7">
    <location>
        <begin position="434"/>
        <end position="452"/>
    </location>
</feature>
<dbReference type="NCBIfam" id="TIGR00813">
    <property type="entry name" value="sss"/>
    <property type="match status" value="1"/>
</dbReference>
<feature type="transmembrane region" description="Helical" evidence="7">
    <location>
        <begin position="498"/>
        <end position="521"/>
    </location>
</feature>
<feature type="transmembrane region" description="Helical" evidence="7">
    <location>
        <begin position="293"/>
        <end position="319"/>
    </location>
</feature>
<evidence type="ECO:0000256" key="3">
    <source>
        <dbReference type="ARBA" id="ARBA00022692"/>
    </source>
</evidence>
<organism evidence="8 9">
    <name type="scientific">Spirosoma validum</name>
    <dbReference type="NCBI Taxonomy" id="2771355"/>
    <lineage>
        <taxon>Bacteria</taxon>
        <taxon>Pseudomonadati</taxon>
        <taxon>Bacteroidota</taxon>
        <taxon>Cytophagia</taxon>
        <taxon>Cytophagales</taxon>
        <taxon>Cytophagaceae</taxon>
        <taxon>Spirosoma</taxon>
    </lineage>
</organism>
<feature type="transmembrane region" description="Helical" evidence="7">
    <location>
        <begin position="251"/>
        <end position="272"/>
    </location>
</feature>